<feature type="binding site" evidence="2">
    <location>
        <position position="83"/>
    </location>
    <ligand>
        <name>substrate</name>
    </ligand>
</feature>
<evidence type="ECO:0000259" key="4">
    <source>
        <dbReference type="Pfam" id="PF01712"/>
    </source>
</evidence>
<dbReference type="OrthoDB" id="9776634at2"/>
<dbReference type="Gene3D" id="3.40.50.300">
    <property type="entry name" value="P-loop containing nucleotide triphosphate hydrolases"/>
    <property type="match status" value="1"/>
</dbReference>
<keyword evidence="3" id="KW-0547">Nucleotide-binding</keyword>
<dbReference type="SUPFAM" id="SSF52540">
    <property type="entry name" value="P-loop containing nucleoside triphosphate hydrolases"/>
    <property type="match status" value="1"/>
</dbReference>
<sequence length="211" mass="24940">MGEQKIIGIAGNIGAGKTSLVEFLTSTYQITPFYEPNDNNPYLADFYQDMKRWAFHSQLYFLSSKFKIHQQVEQTPGVVIQDRTIFEDVEIFATALHQIRKINKRDWLTYLSFYESIQQAIKPPDLMIYLKCSIRTTRKRIRLRGRKMEQDMPLSYLKRLEKLYQSWIANYNKSKVLVIETDRLDYVNDLIDQIELMQSIEALLPKGLERN</sequence>
<dbReference type="InterPro" id="IPR050566">
    <property type="entry name" value="Deoxyribonucleoside_kinase"/>
</dbReference>
<comment type="caution">
    <text evidence="5">The sequence shown here is derived from an EMBL/GenBank/DDBJ whole genome shotgun (WGS) entry which is preliminary data.</text>
</comment>
<feature type="binding site" evidence="2">
    <location>
        <position position="149"/>
    </location>
    <ligand>
        <name>substrate</name>
    </ligand>
</feature>
<reference evidence="5 6" key="1">
    <citation type="submission" date="2019-03" db="EMBL/GenBank/DDBJ databases">
        <title>Genomic Encyclopedia of Type Strains, Phase IV (KMG-IV): sequencing the most valuable type-strain genomes for metagenomic binning, comparative biology and taxonomic classification.</title>
        <authorList>
            <person name="Goeker M."/>
        </authorList>
    </citation>
    <scope>NUCLEOTIDE SEQUENCE [LARGE SCALE GENOMIC DNA]</scope>
    <source>
        <strain evidence="5 6">DSM 25488</strain>
    </source>
</reference>
<dbReference type="PANTHER" id="PTHR10513">
    <property type="entry name" value="DEOXYNUCLEOSIDE KINASE"/>
    <property type="match status" value="1"/>
</dbReference>
<name>A0A4R6XR84_9GAMM</name>
<dbReference type="PANTHER" id="PTHR10513:SF35">
    <property type="entry name" value="DEOXYADENOSINE KINASE"/>
    <property type="match status" value="1"/>
</dbReference>
<dbReference type="InterPro" id="IPR027417">
    <property type="entry name" value="P-loop_NTPase"/>
</dbReference>
<protein>
    <submittedName>
        <fullName evidence="5">Deoxyadenosine/deoxycytidine kinase</fullName>
    </submittedName>
</protein>
<dbReference type="InterPro" id="IPR031314">
    <property type="entry name" value="DNK_dom"/>
</dbReference>
<dbReference type="GO" id="GO:0005737">
    <property type="term" value="C:cytoplasm"/>
    <property type="evidence" value="ECO:0007669"/>
    <property type="project" value="TreeGrafter"/>
</dbReference>
<dbReference type="Proteomes" id="UP000295724">
    <property type="component" value="Unassembled WGS sequence"/>
</dbReference>
<dbReference type="AlphaFoldDB" id="A0A4R6XR84"/>
<proteinExistence type="predicted"/>
<dbReference type="RefSeq" id="WP_099018576.1">
    <property type="nucleotide sequence ID" value="NZ_NIHB01000001.1"/>
</dbReference>
<evidence type="ECO:0000256" key="2">
    <source>
        <dbReference type="PIRSR" id="PIRSR000705-2"/>
    </source>
</evidence>
<feature type="binding site" evidence="2">
    <location>
        <position position="47"/>
    </location>
    <ligand>
        <name>substrate</name>
    </ligand>
</feature>
<dbReference type="GO" id="GO:0005524">
    <property type="term" value="F:ATP binding"/>
    <property type="evidence" value="ECO:0007669"/>
    <property type="project" value="UniProtKB-KW"/>
</dbReference>
<feature type="binding site" evidence="3">
    <location>
        <begin position="140"/>
        <end position="144"/>
    </location>
    <ligand>
        <name>ATP</name>
        <dbReference type="ChEBI" id="CHEBI:30616"/>
    </ligand>
</feature>
<feature type="domain" description="Deoxynucleoside kinase" evidence="4">
    <location>
        <begin position="7"/>
        <end position="203"/>
    </location>
</feature>
<dbReference type="CDD" id="cd01673">
    <property type="entry name" value="dNK"/>
    <property type="match status" value="1"/>
</dbReference>
<keyword evidence="6" id="KW-1185">Reference proteome</keyword>
<evidence type="ECO:0000313" key="6">
    <source>
        <dbReference type="Proteomes" id="UP000295724"/>
    </source>
</evidence>
<gene>
    <name evidence="5" type="ORF">C8D91_1728</name>
</gene>
<keyword evidence="3" id="KW-0067">ATP-binding</keyword>
<accession>A0A4R6XR84</accession>
<keyword evidence="5" id="KW-0418">Kinase</keyword>
<organism evidence="5 6">
    <name type="scientific">Marinicella litoralis</name>
    <dbReference type="NCBI Taxonomy" id="644220"/>
    <lineage>
        <taxon>Bacteria</taxon>
        <taxon>Pseudomonadati</taxon>
        <taxon>Pseudomonadota</taxon>
        <taxon>Gammaproteobacteria</taxon>
        <taxon>Lysobacterales</taxon>
        <taxon>Marinicellaceae</taxon>
        <taxon>Marinicella</taxon>
    </lineage>
</organism>
<evidence type="ECO:0000256" key="3">
    <source>
        <dbReference type="PIRSR" id="PIRSR000705-3"/>
    </source>
</evidence>
<evidence type="ECO:0000256" key="1">
    <source>
        <dbReference type="PIRSR" id="PIRSR000705-1"/>
    </source>
</evidence>
<dbReference type="InterPro" id="IPR002624">
    <property type="entry name" value="DCK/DGK"/>
</dbReference>
<dbReference type="PIRSF" id="PIRSF000705">
    <property type="entry name" value="DNK"/>
    <property type="match status" value="1"/>
</dbReference>
<dbReference type="GO" id="GO:0019136">
    <property type="term" value="F:deoxynucleoside kinase activity"/>
    <property type="evidence" value="ECO:0007669"/>
    <property type="project" value="InterPro"/>
</dbReference>
<feature type="binding site" evidence="2">
    <location>
        <position position="35"/>
    </location>
    <ligand>
        <name>substrate</name>
    </ligand>
</feature>
<dbReference type="EMBL" id="SNZB01000003">
    <property type="protein sequence ID" value="TDR20750.1"/>
    <property type="molecule type" value="Genomic_DNA"/>
</dbReference>
<feature type="binding site" evidence="2">
    <location>
        <position position="88"/>
    </location>
    <ligand>
        <name>substrate</name>
    </ligand>
</feature>
<feature type="binding site" evidence="2">
    <location>
        <position position="58"/>
    </location>
    <ligand>
        <name>substrate</name>
    </ligand>
</feature>
<dbReference type="Pfam" id="PF01712">
    <property type="entry name" value="dNK"/>
    <property type="match status" value="1"/>
</dbReference>
<feature type="active site" description="Proton acceptor" evidence="1">
    <location>
        <position position="82"/>
    </location>
</feature>
<evidence type="ECO:0000313" key="5">
    <source>
        <dbReference type="EMBL" id="TDR20750.1"/>
    </source>
</evidence>
<feature type="binding site" evidence="3">
    <location>
        <begin position="11"/>
        <end position="19"/>
    </location>
    <ligand>
        <name>ATP</name>
        <dbReference type="ChEBI" id="CHEBI:30616"/>
    </ligand>
</feature>
<keyword evidence="5" id="KW-0808">Transferase</keyword>